<evidence type="ECO:0000256" key="6">
    <source>
        <dbReference type="SAM" id="MobiDB-lite"/>
    </source>
</evidence>
<evidence type="ECO:0000313" key="9">
    <source>
        <dbReference type="Proteomes" id="UP001190700"/>
    </source>
</evidence>
<dbReference type="GO" id="GO:0005634">
    <property type="term" value="C:nucleus"/>
    <property type="evidence" value="ECO:0007669"/>
    <property type="project" value="TreeGrafter"/>
</dbReference>
<feature type="region of interest" description="Disordered" evidence="6">
    <location>
        <begin position="1288"/>
        <end position="1334"/>
    </location>
</feature>
<feature type="region of interest" description="Disordered" evidence="6">
    <location>
        <begin position="978"/>
        <end position="1003"/>
    </location>
</feature>
<feature type="region of interest" description="Disordered" evidence="6">
    <location>
        <begin position="435"/>
        <end position="476"/>
    </location>
</feature>
<keyword evidence="2" id="KW-0808">Transferase</keyword>
<dbReference type="PROSITE" id="PS00108">
    <property type="entry name" value="PROTEIN_KINASE_ST"/>
    <property type="match status" value="1"/>
</dbReference>
<feature type="region of interest" description="Disordered" evidence="6">
    <location>
        <begin position="849"/>
        <end position="892"/>
    </location>
</feature>
<feature type="region of interest" description="Disordered" evidence="6">
    <location>
        <begin position="637"/>
        <end position="662"/>
    </location>
</feature>
<evidence type="ECO:0000256" key="1">
    <source>
        <dbReference type="ARBA" id="ARBA00022527"/>
    </source>
</evidence>
<dbReference type="InterPro" id="IPR008271">
    <property type="entry name" value="Ser/Thr_kinase_AS"/>
</dbReference>
<dbReference type="EMBL" id="LGRX02027755">
    <property type="protein sequence ID" value="KAK3248869.1"/>
    <property type="molecule type" value="Genomic_DNA"/>
</dbReference>
<organism evidence="8 9">
    <name type="scientific">Cymbomonas tetramitiformis</name>
    <dbReference type="NCBI Taxonomy" id="36881"/>
    <lineage>
        <taxon>Eukaryota</taxon>
        <taxon>Viridiplantae</taxon>
        <taxon>Chlorophyta</taxon>
        <taxon>Pyramimonadophyceae</taxon>
        <taxon>Pyramimonadales</taxon>
        <taxon>Pyramimonadaceae</taxon>
        <taxon>Cymbomonas</taxon>
    </lineage>
</organism>
<keyword evidence="4" id="KW-0418">Kinase</keyword>
<evidence type="ECO:0000256" key="2">
    <source>
        <dbReference type="ARBA" id="ARBA00022679"/>
    </source>
</evidence>
<accession>A0AAE0C729</accession>
<dbReference type="InterPro" id="IPR018247">
    <property type="entry name" value="EF_Hand_1_Ca_BS"/>
</dbReference>
<dbReference type="InterPro" id="IPR002999">
    <property type="entry name" value="Tudor"/>
</dbReference>
<dbReference type="InterPro" id="IPR000719">
    <property type="entry name" value="Prot_kinase_dom"/>
</dbReference>
<dbReference type="SMART" id="SM00743">
    <property type="entry name" value="Agenet"/>
    <property type="match status" value="3"/>
</dbReference>
<feature type="region of interest" description="Disordered" evidence="6">
    <location>
        <begin position="508"/>
        <end position="551"/>
    </location>
</feature>
<evidence type="ECO:0000256" key="5">
    <source>
        <dbReference type="ARBA" id="ARBA00022840"/>
    </source>
</evidence>
<dbReference type="GO" id="GO:0004674">
    <property type="term" value="F:protein serine/threonine kinase activity"/>
    <property type="evidence" value="ECO:0007669"/>
    <property type="project" value="UniProtKB-KW"/>
</dbReference>
<evidence type="ECO:0000259" key="7">
    <source>
        <dbReference type="PROSITE" id="PS50011"/>
    </source>
</evidence>
<dbReference type="CDD" id="cd20404">
    <property type="entry name" value="Tudor_Agenet_AtEML-like"/>
    <property type="match status" value="3"/>
</dbReference>
<dbReference type="SMART" id="SM00220">
    <property type="entry name" value="S_TKc"/>
    <property type="match status" value="1"/>
</dbReference>
<dbReference type="GO" id="GO:0005524">
    <property type="term" value="F:ATP binding"/>
    <property type="evidence" value="ECO:0007669"/>
    <property type="project" value="UniProtKB-KW"/>
</dbReference>
<dbReference type="Gene3D" id="1.10.510.10">
    <property type="entry name" value="Transferase(Phosphotransferase) domain 1"/>
    <property type="match status" value="1"/>
</dbReference>
<keyword evidence="9" id="KW-1185">Reference proteome</keyword>
<evidence type="ECO:0000313" key="8">
    <source>
        <dbReference type="EMBL" id="KAK3248869.1"/>
    </source>
</evidence>
<dbReference type="PROSITE" id="PS50011">
    <property type="entry name" value="PROTEIN_KINASE_DOM"/>
    <property type="match status" value="1"/>
</dbReference>
<dbReference type="InterPro" id="IPR014002">
    <property type="entry name" value="Agenet_dom_plant"/>
</dbReference>
<dbReference type="PANTHER" id="PTHR24345">
    <property type="entry name" value="SERINE/THREONINE-PROTEIN KINASE PLK"/>
    <property type="match status" value="1"/>
</dbReference>
<feature type="region of interest" description="Disordered" evidence="6">
    <location>
        <begin position="1190"/>
        <end position="1233"/>
    </location>
</feature>
<dbReference type="PROSITE" id="PS00018">
    <property type="entry name" value="EF_HAND_1"/>
    <property type="match status" value="3"/>
</dbReference>
<feature type="region of interest" description="Disordered" evidence="6">
    <location>
        <begin position="1117"/>
        <end position="1158"/>
    </location>
</feature>
<dbReference type="Gene3D" id="2.30.30.140">
    <property type="match status" value="3"/>
</dbReference>
<protein>
    <recommendedName>
        <fullName evidence="7">Protein kinase domain-containing protein</fullName>
    </recommendedName>
</protein>
<sequence>MPSPSYELPSKSIAKGAQARVYKSTIPGQDGVVAIKVFATALTTMDSSSRTEAYYAFAREYGALCRLEHRNILSLVGVAVQDGNLHLITPHAHLEDLHRYFPEAWKACLAERFNWAIQICEGLQHVHIRGLIHCDLKPGNIFMFEDDEIYAVIGDFGMASMFYEGIRHHREVEIPNVYQLGTDGYKAPEMMGHAGYDQVADIWSLGMVLYKLLLMSDMPAVKISNKVCHSHTEFEVVGSPSRKVTQVLQGCLQVDPQLRMPLDQIITLLRHAKAEIEADAKSASMIAQHQEPRNELQVADASRDGRVGAEEVASAAPSHHPAALVESIQEVALMSKLSLQPSVSSEDEIQGSPPVASTTLCNILEGSVSTLNCIHRPPQPVVFQKPIPSNGLNPVLRVLPTSFNCSARASTEGGSARHSRHPTSLGQYSLVAPQEPQSVPLGGAFSHDKNPSGVGAGDGGSSLGQESDLPSTPPLQEEGWVEEDLAAEPEQPHAYVPSAGTLGLVVQPEQPHVRPPGSLELAGEPEQPHVRPPGSLDLGAEPEQAHLLPPGSLTIGTRVEVHWPLDEAWYAGEIVAVHEDGRCTVHYIDNQRETLNMDKEEYRVLPSTHPDDYAGISQQQQARDDQEVLAQEPRNELQVADASRDGRVGAEEVASAAPSHHPAALVESIQEVALMSKLSLQPSVASEDEIQGSPPVASTTLCNILEGSVSTLNCIHRPPQPVVFQKPIPSNGLNPVLRVLPASFNCSARASTEGGSARHSRHPTSLGQYSLVAPQEPQSVPLGGAFSHDKNPSGVGAGDGGSSLGQESDLPSTPPLQEEGWVEEDLAAEPEQPHAYVPSAGTLGLVVQPEQPHVRPPGSLELAGEPEQPHVRPPGSLDLGAEPEQAHLLPPGSLTIGTRVEVHWPLDEAWYAGEIVAVHEDGRCTVHYIDNQRETLNMDKEEYRVLPSTHPDDYAGISQQQQARDDQEVLAQEPRNELQVADASRDGRVGAEEVASAAPSHHPAALVESIQEVALMSKLSLQPSVASEDEIQGSPPVASTTLCNILEGSVSTLNCIHRPPQPVVFQKPIPSNGLNPVLRVLPASFNCSARASTEGGSARHSRHPTSLGQYSLVAPQEPQSVPLGGAFSHDKNPSGVGAGDGGSSLGQESDLPSTPPLQEEGWVEEDLAAEPEQPHAYVPSAGTLGLVVQPEQPHVRPPGSLELAGEPEQPHVRPPGSLDLGAEPEQAHLLPPGSLTIGTRVEVHWPLDEAWYAGEIVAVHEDGRCTVHYIDNQRETLNMDKEEYRVLPSTHPDDYAGISQQQQARDDQEVLAQHGAPESSDADDKSLPSSSKRTAVTDLQTKCLLEECAHRTGTHSSPHMGAVSSEVTFLRGVTPQMPNCKLHSDVNPFRSPLQRIT</sequence>
<evidence type="ECO:0000256" key="4">
    <source>
        <dbReference type="ARBA" id="ARBA00022777"/>
    </source>
</evidence>
<keyword evidence="1" id="KW-0723">Serine/threonine-protein kinase</keyword>
<name>A0AAE0C729_9CHLO</name>
<evidence type="ECO:0000256" key="3">
    <source>
        <dbReference type="ARBA" id="ARBA00022741"/>
    </source>
</evidence>
<dbReference type="SMART" id="SM00333">
    <property type="entry name" value="TUDOR"/>
    <property type="match status" value="3"/>
</dbReference>
<proteinExistence type="predicted"/>
<reference evidence="8 9" key="1">
    <citation type="journal article" date="2015" name="Genome Biol. Evol.">
        <title>Comparative Genomics of a Bacterivorous Green Alga Reveals Evolutionary Causalities and Consequences of Phago-Mixotrophic Mode of Nutrition.</title>
        <authorList>
            <person name="Burns J.A."/>
            <person name="Paasch A."/>
            <person name="Narechania A."/>
            <person name="Kim E."/>
        </authorList>
    </citation>
    <scope>NUCLEOTIDE SEQUENCE [LARGE SCALE GENOMIC DNA]</scope>
    <source>
        <strain evidence="8 9">PLY_AMNH</strain>
    </source>
</reference>
<dbReference type="Pfam" id="PF00069">
    <property type="entry name" value="Pkinase"/>
    <property type="match status" value="1"/>
</dbReference>
<gene>
    <name evidence="8" type="ORF">CYMTET_41675</name>
</gene>
<feature type="region of interest" description="Disordered" evidence="6">
    <location>
        <begin position="776"/>
        <end position="817"/>
    </location>
</feature>
<dbReference type="PANTHER" id="PTHR24345:SF0">
    <property type="entry name" value="CELL CYCLE SERINE_THREONINE-PROTEIN KINASE CDC5_MSD2"/>
    <property type="match status" value="1"/>
</dbReference>
<feature type="domain" description="Protein kinase" evidence="7">
    <location>
        <begin position="7"/>
        <end position="274"/>
    </location>
</feature>
<keyword evidence="3" id="KW-0547">Nucleotide-binding</keyword>
<dbReference type="SUPFAM" id="SSF56112">
    <property type="entry name" value="Protein kinase-like (PK-like)"/>
    <property type="match status" value="1"/>
</dbReference>
<dbReference type="InterPro" id="IPR011009">
    <property type="entry name" value="Kinase-like_dom_sf"/>
</dbReference>
<comment type="caution">
    <text evidence="8">The sequence shown here is derived from an EMBL/GenBank/DDBJ whole genome shotgun (WGS) entry which is preliminary data.</text>
</comment>
<dbReference type="Proteomes" id="UP001190700">
    <property type="component" value="Unassembled WGS sequence"/>
</dbReference>
<keyword evidence="5" id="KW-0067">ATP-binding</keyword>
<dbReference type="Gene3D" id="3.30.200.20">
    <property type="entry name" value="Phosphorylase Kinase, domain 1"/>
    <property type="match status" value="1"/>
</dbReference>